<dbReference type="OrthoDB" id="4411668at2759"/>
<dbReference type="EMBL" id="ML996086">
    <property type="protein sequence ID" value="KAF2152740.1"/>
    <property type="molecule type" value="Genomic_DNA"/>
</dbReference>
<comment type="caution">
    <text evidence="2">The sequence shown here is derived from an EMBL/GenBank/DDBJ whole genome shotgun (WGS) entry which is preliminary data.</text>
</comment>
<feature type="region of interest" description="Disordered" evidence="1">
    <location>
        <begin position="1"/>
        <end position="24"/>
    </location>
</feature>
<feature type="compositionally biased region" description="Polar residues" evidence="1">
    <location>
        <begin position="132"/>
        <end position="146"/>
    </location>
</feature>
<evidence type="ECO:0000313" key="3">
    <source>
        <dbReference type="Proteomes" id="UP000799439"/>
    </source>
</evidence>
<name>A0A9P4J3T7_9PEZI</name>
<evidence type="ECO:0000256" key="1">
    <source>
        <dbReference type="SAM" id="MobiDB-lite"/>
    </source>
</evidence>
<sequence length="235" mass="25405">MSSTVSSAPEKPNPASVFHPPSKDGSVARAAGIFAQARKDGHCSCATEASMGLHNLRNSTEITLDSAITATSQVLGFSNKVQQCLTCQADPDVWKNLLQIYQTLLDYLDECFKAYGPGSADELHNPAYDFNSSRRTSASRMSPATSSRREKFPSQSSFTCKSISMLLGDHALDSQQCRLVALELVSHTLTDLAASLQEVRSKDEEQFAGPGKELDAIFARAVELLHSCSVALSTR</sequence>
<dbReference type="AlphaFoldDB" id="A0A9P4J3T7"/>
<keyword evidence="3" id="KW-1185">Reference proteome</keyword>
<accession>A0A9P4J3T7</accession>
<proteinExistence type="predicted"/>
<evidence type="ECO:0000313" key="2">
    <source>
        <dbReference type="EMBL" id="KAF2152740.1"/>
    </source>
</evidence>
<feature type="region of interest" description="Disordered" evidence="1">
    <location>
        <begin position="132"/>
        <end position="153"/>
    </location>
</feature>
<dbReference type="Proteomes" id="UP000799439">
    <property type="component" value="Unassembled WGS sequence"/>
</dbReference>
<reference evidence="2" key="1">
    <citation type="journal article" date="2020" name="Stud. Mycol.">
        <title>101 Dothideomycetes genomes: a test case for predicting lifestyles and emergence of pathogens.</title>
        <authorList>
            <person name="Haridas S."/>
            <person name="Albert R."/>
            <person name="Binder M."/>
            <person name="Bloem J."/>
            <person name="Labutti K."/>
            <person name="Salamov A."/>
            <person name="Andreopoulos B."/>
            <person name="Baker S."/>
            <person name="Barry K."/>
            <person name="Bills G."/>
            <person name="Bluhm B."/>
            <person name="Cannon C."/>
            <person name="Castanera R."/>
            <person name="Culley D."/>
            <person name="Daum C."/>
            <person name="Ezra D."/>
            <person name="Gonzalez J."/>
            <person name="Henrissat B."/>
            <person name="Kuo A."/>
            <person name="Liang C."/>
            <person name="Lipzen A."/>
            <person name="Lutzoni F."/>
            <person name="Magnuson J."/>
            <person name="Mondo S."/>
            <person name="Nolan M."/>
            <person name="Ohm R."/>
            <person name="Pangilinan J."/>
            <person name="Park H.-J."/>
            <person name="Ramirez L."/>
            <person name="Alfaro M."/>
            <person name="Sun H."/>
            <person name="Tritt A."/>
            <person name="Yoshinaga Y."/>
            <person name="Zwiers L.-H."/>
            <person name="Turgeon B."/>
            <person name="Goodwin S."/>
            <person name="Spatafora J."/>
            <person name="Crous P."/>
            <person name="Grigoriev I."/>
        </authorList>
    </citation>
    <scope>NUCLEOTIDE SEQUENCE</scope>
    <source>
        <strain evidence="2">CBS 260.36</strain>
    </source>
</reference>
<gene>
    <name evidence="2" type="ORF">K461DRAFT_278983</name>
</gene>
<protein>
    <submittedName>
        <fullName evidence="2">Uncharacterized protein</fullName>
    </submittedName>
</protein>
<organism evidence="2 3">
    <name type="scientific">Myriangium duriaei CBS 260.36</name>
    <dbReference type="NCBI Taxonomy" id="1168546"/>
    <lineage>
        <taxon>Eukaryota</taxon>
        <taxon>Fungi</taxon>
        <taxon>Dikarya</taxon>
        <taxon>Ascomycota</taxon>
        <taxon>Pezizomycotina</taxon>
        <taxon>Dothideomycetes</taxon>
        <taxon>Dothideomycetidae</taxon>
        <taxon>Myriangiales</taxon>
        <taxon>Myriangiaceae</taxon>
        <taxon>Myriangium</taxon>
    </lineage>
</organism>